<accession>A0ABR8CRY7</accession>
<gene>
    <name evidence="1" type="ORF">H6G18_13325</name>
</gene>
<dbReference type="EMBL" id="JACJRF010000020">
    <property type="protein sequence ID" value="MBD2345123.1"/>
    <property type="molecule type" value="Genomic_DNA"/>
</dbReference>
<dbReference type="InterPro" id="IPR036705">
    <property type="entry name" value="Ribosyl_crysJ1_sf"/>
</dbReference>
<organism evidence="1 2">
    <name type="scientific">Anabaena subtropica FACHB-260</name>
    <dbReference type="NCBI Taxonomy" id="2692884"/>
    <lineage>
        <taxon>Bacteria</taxon>
        <taxon>Bacillati</taxon>
        <taxon>Cyanobacteriota</taxon>
        <taxon>Cyanophyceae</taxon>
        <taxon>Nostocales</taxon>
        <taxon>Nostocaceae</taxon>
        <taxon>Anabaena</taxon>
    </lineage>
</organism>
<keyword evidence="2" id="KW-1185">Reference proteome</keyword>
<comment type="caution">
    <text evidence="1">The sequence shown here is derived from an EMBL/GenBank/DDBJ whole genome shotgun (WGS) entry which is preliminary data.</text>
</comment>
<evidence type="ECO:0000313" key="1">
    <source>
        <dbReference type="EMBL" id="MBD2345123.1"/>
    </source>
</evidence>
<evidence type="ECO:0000313" key="2">
    <source>
        <dbReference type="Proteomes" id="UP000607281"/>
    </source>
</evidence>
<dbReference type="SUPFAM" id="SSF101478">
    <property type="entry name" value="ADP-ribosylglycohydrolase"/>
    <property type="match status" value="1"/>
</dbReference>
<reference evidence="1 2" key="1">
    <citation type="journal article" date="2020" name="ISME J.">
        <title>Comparative genomics reveals insights into cyanobacterial evolution and habitat adaptation.</title>
        <authorList>
            <person name="Chen M.Y."/>
            <person name="Teng W.K."/>
            <person name="Zhao L."/>
            <person name="Hu C.X."/>
            <person name="Zhou Y.K."/>
            <person name="Han B.P."/>
            <person name="Song L.R."/>
            <person name="Shu W.S."/>
        </authorList>
    </citation>
    <scope>NUCLEOTIDE SEQUENCE [LARGE SCALE GENOMIC DNA]</scope>
    <source>
        <strain evidence="1 2">FACHB-260</strain>
    </source>
</reference>
<dbReference type="Gene3D" id="1.10.4080.10">
    <property type="entry name" value="ADP-ribosylation/Crystallin J1"/>
    <property type="match status" value="1"/>
</dbReference>
<proteinExistence type="predicted"/>
<protein>
    <submittedName>
        <fullName evidence="1">ADP-ribosylglycohydrolase family protein</fullName>
    </submittedName>
</protein>
<dbReference type="RefSeq" id="WP_190407566.1">
    <property type="nucleotide sequence ID" value="NZ_JACJRF010000020.1"/>
</dbReference>
<name>A0ABR8CRY7_9NOST</name>
<sequence length="311" mass="34371">MRYSLVSRFRGVLLGGVLGESLAKGGEKNCREAYPNFAGAITPGAESLITLGKLDLDNWLTRYQKEFITSPVISSITIKRIFASIPLALFFHENPVKLRQNCLGVLKSWDDDPIIRDITLALGYAIAQSLTEKLQPQTLIPQIISFIGETQTLLPQKLLIIHKLLEQRAGLERLQAELSREEELSHAVAVAFYCFLGTLEDFRFSVLHSLQLESVYSQTITTITGALSGSYNSTVGIPAYWQISLLPTNSTGNEESNLWQMLELADALAAVWSGVYNLALHPREVPNPGCIISNQSVPLSVYAAPRVIRGR</sequence>
<dbReference type="Proteomes" id="UP000607281">
    <property type="component" value="Unassembled WGS sequence"/>
</dbReference>